<dbReference type="InterPro" id="IPR043519">
    <property type="entry name" value="NT_sf"/>
</dbReference>
<dbReference type="EMBL" id="JAPNKA010000001">
    <property type="protein sequence ID" value="MCY1083122.1"/>
    <property type="molecule type" value="Genomic_DNA"/>
</dbReference>
<evidence type="ECO:0000313" key="1">
    <source>
        <dbReference type="EMBL" id="MCY1083122.1"/>
    </source>
</evidence>
<protein>
    <recommendedName>
        <fullName evidence="3">Nucleotidyltransferase</fullName>
    </recommendedName>
</protein>
<evidence type="ECO:0000313" key="2">
    <source>
        <dbReference type="Proteomes" id="UP001207654"/>
    </source>
</evidence>
<accession>A0ABT4AQQ4</accession>
<keyword evidence="2" id="KW-1185">Reference proteome</keyword>
<dbReference type="SUPFAM" id="SSF81301">
    <property type="entry name" value="Nucleotidyltransferase"/>
    <property type="match status" value="1"/>
</dbReference>
<evidence type="ECO:0008006" key="3">
    <source>
        <dbReference type="Google" id="ProtNLM"/>
    </source>
</evidence>
<name>A0ABT4AQQ4_9BACT</name>
<proteinExistence type="predicted"/>
<comment type="caution">
    <text evidence="1">The sequence shown here is derived from an EMBL/GenBank/DDBJ whole genome shotgun (WGS) entry which is preliminary data.</text>
</comment>
<reference evidence="1 2" key="1">
    <citation type="submission" date="2022-11" db="EMBL/GenBank/DDBJ databases">
        <title>Minimal conservation of predation-associated metabolite biosynthetic gene clusters underscores biosynthetic potential of Myxococcota including descriptions for ten novel species: Archangium lansinium sp. nov., Myxococcus landrumus sp. nov., Nannocystis bai.</title>
        <authorList>
            <person name="Ahearne A."/>
            <person name="Stevens C."/>
            <person name="Phillips K."/>
        </authorList>
    </citation>
    <scope>NUCLEOTIDE SEQUENCE [LARGE SCALE GENOMIC DNA]</scope>
    <source>
        <strain evidence="1 2">MIWBW</strain>
    </source>
</reference>
<sequence length="162" mass="17823">MQQTPELLRLLLDAGVEFVLIGGVAAIAHGSATFTVDCDITAPFTEENLTRLLTVLGPHHPRYALALPKRPVTESPAALAKNRNLYLLTDLGRLDILSEVPPVGTYADVASRAVTQDIYERPCRIISLDDLIAVKRHLGRDKDRVVERELLAVRARKNNGHA</sequence>
<gene>
    <name evidence="1" type="ORF">OV287_52665</name>
</gene>
<dbReference type="Proteomes" id="UP001207654">
    <property type="component" value="Unassembled WGS sequence"/>
</dbReference>
<organism evidence="1 2">
    <name type="scientific">Archangium lansingense</name>
    <dbReference type="NCBI Taxonomy" id="2995310"/>
    <lineage>
        <taxon>Bacteria</taxon>
        <taxon>Pseudomonadati</taxon>
        <taxon>Myxococcota</taxon>
        <taxon>Myxococcia</taxon>
        <taxon>Myxococcales</taxon>
        <taxon>Cystobacterineae</taxon>
        <taxon>Archangiaceae</taxon>
        <taxon>Archangium</taxon>
    </lineage>
</organism>
<dbReference type="RefSeq" id="WP_267541665.1">
    <property type="nucleotide sequence ID" value="NZ_JAPNKA010000001.1"/>
</dbReference>
<dbReference type="Gene3D" id="3.30.460.40">
    <property type="match status" value="1"/>
</dbReference>